<keyword evidence="4 6" id="KW-0472">Membrane</keyword>
<dbReference type="InterPro" id="IPR051856">
    <property type="entry name" value="CSR-E3_Ligase_Protein"/>
</dbReference>
<protein>
    <submittedName>
        <fullName evidence="8">Osteoclast stimulatory transmembrane protein</fullName>
    </submittedName>
</protein>
<evidence type="ECO:0000256" key="4">
    <source>
        <dbReference type="ARBA" id="ARBA00023136"/>
    </source>
</evidence>
<feature type="region of interest" description="Disordered" evidence="5">
    <location>
        <begin position="465"/>
        <end position="488"/>
    </location>
</feature>
<evidence type="ECO:0000259" key="7">
    <source>
        <dbReference type="Pfam" id="PF07782"/>
    </source>
</evidence>
<keyword evidence="2 6" id="KW-0812">Transmembrane</keyword>
<evidence type="ECO:0000256" key="1">
    <source>
        <dbReference type="ARBA" id="ARBA00004141"/>
    </source>
</evidence>
<feature type="compositionally biased region" description="Low complexity" evidence="5">
    <location>
        <begin position="465"/>
        <end position="474"/>
    </location>
</feature>
<proteinExistence type="predicted"/>
<keyword evidence="3 6" id="KW-1133">Transmembrane helix</keyword>
<dbReference type="GO" id="GO:0016020">
    <property type="term" value="C:membrane"/>
    <property type="evidence" value="ECO:0007669"/>
    <property type="project" value="UniProtKB-SubCell"/>
</dbReference>
<feature type="transmembrane region" description="Helical" evidence="6">
    <location>
        <begin position="78"/>
        <end position="104"/>
    </location>
</feature>
<sequence>PPGEPGKVPAARQLPPRGEARLGSAPHAVGAFSEPVPANARELWTLFLQCFCITVVIGGLFYNWMFASLEYSRHLSTAIAISFSLLLLLTLFLVHPARCVFSIIMPTLGTKQGRKLLLSTCIMIVAVNVTPNIISNIKTILQVIECICKNSSESLLNSTALLGEASWEFGDVIQTVVDDTNAWRPMNGHFKFALLNNSTLINQQMHLAGEKIRGNFLAVEALVKDSVRTGNRLVAGFSVLYLCFESSWYLKNYLTNLRFDNFYITKKLERLSVDREAAHLLTGSSKNLLRPTGLKLSREEVMLCLAQMMFLTVVLMMLLVIIVMDHFAFSVADTAVRKVAQFSVVPVTLSIKYSVSARTLPFLWKLFQISYGEPSIQDFEKSYHHYLSFSSAHCRISPPRPSNNAVVLIVGLLYFIIYTTVFLETYAHRSCRKIAASFFESQEEKRAHYLYNKLSRKRLLRSSSTRSSAAARSAPPHPPSLNPPIWASPPPLRRAGRRTCLVLWLARVPFGQHGALRRCCSFGRSRRLTRSAQPARRASERRRKGEARGRAVRGCRPGRQLQGKGGCTESRTEGKHPGRRKRGAKSHAGLAALWDRGEDVEEGDRGFSARLRTAQASKKCPSGRGGSLVPVETCFLNPLGRPREARSRTRKQGLKSRACGIG</sequence>
<organism evidence="8 9">
    <name type="scientific">Apteryx owenii</name>
    <name type="common">Little spotted kiwi</name>
    <dbReference type="NCBI Taxonomy" id="8824"/>
    <lineage>
        <taxon>Eukaryota</taxon>
        <taxon>Metazoa</taxon>
        <taxon>Chordata</taxon>
        <taxon>Craniata</taxon>
        <taxon>Vertebrata</taxon>
        <taxon>Euteleostomi</taxon>
        <taxon>Archelosauria</taxon>
        <taxon>Archosauria</taxon>
        <taxon>Dinosauria</taxon>
        <taxon>Saurischia</taxon>
        <taxon>Theropoda</taxon>
        <taxon>Coelurosauria</taxon>
        <taxon>Aves</taxon>
        <taxon>Palaeognathae</taxon>
        <taxon>Apterygiformes</taxon>
        <taxon>Apterygidae</taxon>
        <taxon>Apteryx</taxon>
    </lineage>
</organism>
<reference evidence="8" key="1">
    <citation type="submission" date="2025-08" db="UniProtKB">
        <authorList>
            <consortium name="Ensembl"/>
        </authorList>
    </citation>
    <scope>IDENTIFICATION</scope>
</reference>
<feature type="region of interest" description="Disordered" evidence="5">
    <location>
        <begin position="527"/>
        <end position="587"/>
    </location>
</feature>
<dbReference type="InterPro" id="IPR012858">
    <property type="entry name" value="DC_STAMP-like"/>
</dbReference>
<evidence type="ECO:0000256" key="6">
    <source>
        <dbReference type="SAM" id="Phobius"/>
    </source>
</evidence>
<feature type="transmembrane region" description="Helical" evidence="6">
    <location>
        <begin position="301"/>
        <end position="324"/>
    </location>
</feature>
<evidence type="ECO:0000313" key="9">
    <source>
        <dbReference type="Proteomes" id="UP000694424"/>
    </source>
</evidence>
<evidence type="ECO:0000256" key="5">
    <source>
        <dbReference type="SAM" id="MobiDB-lite"/>
    </source>
</evidence>
<evidence type="ECO:0000256" key="3">
    <source>
        <dbReference type="ARBA" id="ARBA00022989"/>
    </source>
</evidence>
<feature type="region of interest" description="Disordered" evidence="5">
    <location>
        <begin position="642"/>
        <end position="662"/>
    </location>
</feature>
<dbReference type="Pfam" id="PF07782">
    <property type="entry name" value="DC_STAMP"/>
    <property type="match status" value="1"/>
</dbReference>
<feature type="compositionally biased region" description="Pro residues" evidence="5">
    <location>
        <begin position="475"/>
        <end position="488"/>
    </location>
</feature>
<dbReference type="Proteomes" id="UP000694424">
    <property type="component" value="Unplaced"/>
</dbReference>
<feature type="domain" description="Dendritic cell-specific transmembrane protein-like" evidence="7">
    <location>
        <begin position="259"/>
        <end position="451"/>
    </location>
</feature>
<dbReference type="Ensembl" id="ENSAOWT00000007276.1">
    <property type="protein sequence ID" value="ENSAOWP00000006436.1"/>
    <property type="gene ID" value="ENSAOWG00000004421.1"/>
</dbReference>
<feature type="transmembrane region" description="Helical" evidence="6">
    <location>
        <begin position="405"/>
        <end position="423"/>
    </location>
</feature>
<name>A0A8B9S5S7_APTOW</name>
<feature type="transmembrane region" description="Helical" evidence="6">
    <location>
        <begin position="43"/>
        <end position="66"/>
    </location>
</feature>
<keyword evidence="9" id="KW-1185">Reference proteome</keyword>
<evidence type="ECO:0000313" key="8">
    <source>
        <dbReference type="Ensembl" id="ENSAOWP00000006436.1"/>
    </source>
</evidence>
<feature type="compositionally biased region" description="Basic residues" evidence="5">
    <location>
        <begin position="539"/>
        <end position="553"/>
    </location>
</feature>
<reference evidence="8" key="2">
    <citation type="submission" date="2025-09" db="UniProtKB">
        <authorList>
            <consortium name="Ensembl"/>
        </authorList>
    </citation>
    <scope>IDENTIFICATION</scope>
</reference>
<evidence type="ECO:0000256" key="2">
    <source>
        <dbReference type="ARBA" id="ARBA00022692"/>
    </source>
</evidence>
<feature type="transmembrane region" description="Helical" evidence="6">
    <location>
        <begin position="116"/>
        <end position="134"/>
    </location>
</feature>
<accession>A0A8B9S5S7</accession>
<dbReference type="AlphaFoldDB" id="A0A8B9S5S7"/>
<dbReference type="PANTHER" id="PTHR21041:SF3">
    <property type="entry name" value="OSTEOCLAST STIMULATORY TRANSMEMBRANE PROTEIN"/>
    <property type="match status" value="1"/>
</dbReference>
<dbReference type="PANTHER" id="PTHR21041">
    <property type="entry name" value="DENDRITIC CELL-SPECIFIC TRANSMEMBRANE PROTEIN"/>
    <property type="match status" value="1"/>
</dbReference>
<comment type="subcellular location">
    <subcellularLocation>
        <location evidence="1">Membrane</location>
        <topology evidence="1">Multi-pass membrane protein</topology>
    </subcellularLocation>
</comment>